<keyword evidence="2" id="KW-1185">Reference proteome</keyword>
<dbReference type="EMBL" id="FOXH01000008">
    <property type="protein sequence ID" value="SFQ02258.1"/>
    <property type="molecule type" value="Genomic_DNA"/>
</dbReference>
<evidence type="ECO:0000313" key="2">
    <source>
        <dbReference type="Proteomes" id="UP000199306"/>
    </source>
</evidence>
<dbReference type="Proteomes" id="UP000199306">
    <property type="component" value="Unassembled WGS sequence"/>
</dbReference>
<dbReference type="AlphaFoldDB" id="A0A1I5V439"/>
<proteinExistence type="predicted"/>
<evidence type="ECO:0000313" key="1">
    <source>
        <dbReference type="EMBL" id="SFQ02258.1"/>
    </source>
</evidence>
<name>A0A1I5V439_9BACT</name>
<reference evidence="1 2" key="1">
    <citation type="submission" date="2016-10" db="EMBL/GenBank/DDBJ databases">
        <authorList>
            <person name="de Groot N.N."/>
        </authorList>
    </citation>
    <scope>NUCLEOTIDE SEQUENCE [LARGE SCALE GENOMIC DNA]</scope>
    <source>
        <strain evidence="2">E92,LMG 26720,CCM 7988</strain>
    </source>
</reference>
<organism evidence="1 2">
    <name type="scientific">Pseudarcicella hirudinis</name>
    <dbReference type="NCBI Taxonomy" id="1079859"/>
    <lineage>
        <taxon>Bacteria</taxon>
        <taxon>Pseudomonadati</taxon>
        <taxon>Bacteroidota</taxon>
        <taxon>Cytophagia</taxon>
        <taxon>Cytophagales</taxon>
        <taxon>Flectobacillaceae</taxon>
        <taxon>Pseudarcicella</taxon>
    </lineage>
</organism>
<protein>
    <submittedName>
        <fullName evidence="1">Uncharacterized protein</fullName>
    </submittedName>
</protein>
<gene>
    <name evidence="1" type="ORF">SAMN04515674_108190</name>
</gene>
<accession>A0A1I5V439</accession>
<dbReference type="STRING" id="1079859.SAMN04515674_108190"/>
<sequence>MAHIEDKYKRTLDQSNWVSITGSDGNTQNIPKAELYSTHRENQLRSEQGLPLRTHYAVDANGNGYEPTRIIIKSTHIGVYAQPMQVGSFQIPSFGGSTVTRPFIVSQRVSY</sequence>